<comment type="catalytic activity">
    <reaction evidence="1">
        <text>ATP + protein L-histidine = ADP + protein N-phospho-L-histidine.</text>
        <dbReference type="EC" id="2.7.13.3"/>
    </reaction>
</comment>
<feature type="transmembrane region" description="Helical" evidence="9">
    <location>
        <begin position="71"/>
        <end position="90"/>
    </location>
</feature>
<evidence type="ECO:0000256" key="8">
    <source>
        <dbReference type="SAM" id="MobiDB-lite"/>
    </source>
</evidence>
<feature type="domain" description="Histidine kinase" evidence="10">
    <location>
        <begin position="334"/>
        <end position="442"/>
    </location>
</feature>
<dbReference type="EC" id="2.7.13.3" evidence="2"/>
<dbReference type="GO" id="GO:0005886">
    <property type="term" value="C:plasma membrane"/>
    <property type="evidence" value="ECO:0007669"/>
    <property type="project" value="TreeGrafter"/>
</dbReference>
<proteinExistence type="predicted"/>
<keyword evidence="12" id="KW-1185">Reference proteome</keyword>
<keyword evidence="7 9" id="KW-1133">Transmembrane helix</keyword>
<feature type="transmembrane region" description="Helical" evidence="9">
    <location>
        <begin position="47"/>
        <end position="65"/>
    </location>
</feature>
<evidence type="ECO:0000256" key="7">
    <source>
        <dbReference type="ARBA" id="ARBA00022989"/>
    </source>
</evidence>
<evidence type="ECO:0000313" key="12">
    <source>
        <dbReference type="Proteomes" id="UP000505377"/>
    </source>
</evidence>
<reference evidence="11 12" key="1">
    <citation type="submission" date="2020-05" db="EMBL/GenBank/DDBJ databases">
        <authorList>
            <person name="Mo P."/>
        </authorList>
    </citation>
    <scope>NUCLEOTIDE SEQUENCE [LARGE SCALE GENOMIC DNA]</scope>
    <source>
        <strain evidence="11 12">Gen01</strain>
    </source>
</reference>
<keyword evidence="3" id="KW-0597">Phosphoprotein</keyword>
<dbReference type="GO" id="GO:0004673">
    <property type="term" value="F:protein histidine kinase activity"/>
    <property type="evidence" value="ECO:0007669"/>
    <property type="project" value="UniProtKB-EC"/>
</dbReference>
<evidence type="ECO:0000313" key="11">
    <source>
        <dbReference type="EMBL" id="QJY46622.1"/>
    </source>
</evidence>
<dbReference type="AlphaFoldDB" id="A0A6M6JIY3"/>
<feature type="compositionally biased region" description="Low complexity" evidence="8">
    <location>
        <begin position="557"/>
        <end position="583"/>
    </location>
</feature>
<evidence type="ECO:0000256" key="2">
    <source>
        <dbReference type="ARBA" id="ARBA00012438"/>
    </source>
</evidence>
<dbReference type="EMBL" id="CP053564">
    <property type="protein sequence ID" value="QJY46622.1"/>
    <property type="molecule type" value="Genomic_DNA"/>
</dbReference>
<evidence type="ECO:0000256" key="9">
    <source>
        <dbReference type="SAM" id="Phobius"/>
    </source>
</evidence>
<keyword evidence="9" id="KW-0472">Membrane</keyword>
<feature type="compositionally biased region" description="Low complexity" evidence="8">
    <location>
        <begin position="612"/>
        <end position="633"/>
    </location>
</feature>
<dbReference type="Proteomes" id="UP000505377">
    <property type="component" value="Chromosome"/>
</dbReference>
<dbReference type="PANTHER" id="PTHR45436">
    <property type="entry name" value="SENSOR HISTIDINE KINASE YKOH"/>
    <property type="match status" value="1"/>
</dbReference>
<keyword evidence="6" id="KW-0418">Kinase</keyword>
<dbReference type="PANTHER" id="PTHR45436:SF5">
    <property type="entry name" value="SENSOR HISTIDINE KINASE TRCS"/>
    <property type="match status" value="1"/>
</dbReference>
<dbReference type="InterPro" id="IPR036890">
    <property type="entry name" value="HATPase_C_sf"/>
</dbReference>
<feature type="transmembrane region" description="Helical" evidence="9">
    <location>
        <begin position="102"/>
        <end position="135"/>
    </location>
</feature>
<feature type="transmembrane region" description="Helical" evidence="9">
    <location>
        <begin position="141"/>
        <end position="162"/>
    </location>
</feature>
<protein>
    <recommendedName>
        <fullName evidence="2">histidine kinase</fullName>
        <ecNumber evidence="2">2.7.13.3</ecNumber>
    </recommendedName>
</protein>
<organism evidence="11 12">
    <name type="scientific">Pseudonocardia broussonetiae</name>
    <dbReference type="NCBI Taxonomy" id="2736640"/>
    <lineage>
        <taxon>Bacteria</taxon>
        <taxon>Bacillati</taxon>
        <taxon>Actinomycetota</taxon>
        <taxon>Actinomycetes</taxon>
        <taxon>Pseudonocardiales</taxon>
        <taxon>Pseudonocardiaceae</taxon>
        <taxon>Pseudonocardia</taxon>
    </lineage>
</organism>
<dbReference type="InterPro" id="IPR050428">
    <property type="entry name" value="TCS_sensor_his_kinase"/>
</dbReference>
<dbReference type="RefSeq" id="WP_172158144.1">
    <property type="nucleotide sequence ID" value="NZ_CP053564.1"/>
</dbReference>
<feature type="transmembrane region" description="Helical" evidence="9">
    <location>
        <begin position="174"/>
        <end position="195"/>
    </location>
</feature>
<gene>
    <name evidence="11" type="ORF">HOP40_13015</name>
</gene>
<feature type="region of interest" description="Disordered" evidence="8">
    <location>
        <begin position="690"/>
        <end position="716"/>
    </location>
</feature>
<evidence type="ECO:0000256" key="3">
    <source>
        <dbReference type="ARBA" id="ARBA00022553"/>
    </source>
</evidence>
<dbReference type="SUPFAM" id="SSF55874">
    <property type="entry name" value="ATPase domain of HSP90 chaperone/DNA topoisomerase II/histidine kinase"/>
    <property type="match status" value="1"/>
</dbReference>
<keyword evidence="5 9" id="KW-0812">Transmembrane</keyword>
<dbReference type="Gene3D" id="3.30.565.10">
    <property type="entry name" value="Histidine kinase-like ATPase, C-terminal domain"/>
    <property type="match status" value="1"/>
</dbReference>
<keyword evidence="4" id="KW-0808">Transferase</keyword>
<dbReference type="InterPro" id="IPR003594">
    <property type="entry name" value="HATPase_dom"/>
</dbReference>
<feature type="compositionally biased region" description="Low complexity" evidence="8">
    <location>
        <begin position="513"/>
        <end position="538"/>
    </location>
</feature>
<evidence type="ECO:0000256" key="6">
    <source>
        <dbReference type="ARBA" id="ARBA00022777"/>
    </source>
</evidence>
<dbReference type="InterPro" id="IPR005467">
    <property type="entry name" value="His_kinase_dom"/>
</dbReference>
<sequence>MSVDTPVDPAAGGVDDGPAAGTAGRLWHYLPRGNTLDDRAWRRRHRLLRWTLALHLPALALLGLALGDPPLLIGAALVGPVLGLVMGLVVRQRRLASFFVTGGLVFCSAALVVLTSGSIEAHFHFFIIIGFIALYQDWVPFLWNVAFTVLSHGIGTIWLGDLIFAHPAGQADPWLWSGIHGLGVLAACVGMVIFWRITEDEQAEKEALGRQLVTADAEIGRRRFASDMLVNLARRNQSMLYRQLDIINQLEEKEQDPDALADLFTLDHLATRVRRNAESLLVLAGEQQPRTWSAPVPLRDVARAAIAETEDLDRVTTVIDERVGAVSGRVVADLTHLLAELTENAVRFSPPDTTVTVRARPDPRSEGACLVTVEDWGVGMPPEDLAAANELLARPQDVDLAVAQRLGFHVVARLAARHGVGVSLGATPGSGVTAVVVLPAALFPGGPGAPLPRRAPGDLTPSRHALGEPDAPSPVRPVPAERVAVPSPAPAPRPRPPFRSPPRHRPPAPAPAPERVAVAASGTATAWPAPFAPTATGPEDGEWRGWWSPEADGSAEPFGAGPFAAAVPPTSSAGAPPVSFAAAPPSPFAPTPSGAVGGTPSDAFASAPSDGFATAPPAPFAATPQAPVAGGWPAPAPSVPDPRPRPGAAGPPVPAQPARGGLRRRVPQAHLAPELRVPVSAEPAAPVHDGAAASALSRYQASRSAAQYTVDNGGVT</sequence>
<evidence type="ECO:0000256" key="1">
    <source>
        <dbReference type="ARBA" id="ARBA00000085"/>
    </source>
</evidence>
<evidence type="ECO:0000256" key="4">
    <source>
        <dbReference type="ARBA" id="ARBA00022679"/>
    </source>
</evidence>
<dbReference type="PROSITE" id="PS50109">
    <property type="entry name" value="HIS_KIN"/>
    <property type="match status" value="1"/>
</dbReference>
<evidence type="ECO:0000259" key="10">
    <source>
        <dbReference type="PROSITE" id="PS50109"/>
    </source>
</evidence>
<feature type="region of interest" description="Disordered" evidence="8">
    <location>
        <begin position="449"/>
        <end position="669"/>
    </location>
</feature>
<dbReference type="KEGG" id="pbro:HOP40_13015"/>
<dbReference type="GO" id="GO:0000160">
    <property type="term" value="P:phosphorelay signal transduction system"/>
    <property type="evidence" value="ECO:0007669"/>
    <property type="project" value="TreeGrafter"/>
</dbReference>
<accession>A0A6M6JIY3</accession>
<dbReference type="SMART" id="SM00387">
    <property type="entry name" value="HATPase_c"/>
    <property type="match status" value="1"/>
</dbReference>
<dbReference type="Pfam" id="PF02518">
    <property type="entry name" value="HATPase_c"/>
    <property type="match status" value="1"/>
</dbReference>
<name>A0A6M6JIY3_9PSEU</name>
<evidence type="ECO:0000256" key="5">
    <source>
        <dbReference type="ARBA" id="ARBA00022692"/>
    </source>
</evidence>
<feature type="compositionally biased region" description="Pro residues" evidence="8">
    <location>
        <begin position="487"/>
        <end position="500"/>
    </location>
</feature>
<feature type="compositionally biased region" description="Polar residues" evidence="8">
    <location>
        <begin position="697"/>
        <end position="710"/>
    </location>
</feature>